<dbReference type="RefSeq" id="WP_189895244.1">
    <property type="nucleotide sequence ID" value="NZ_BMVN01000120.1"/>
</dbReference>
<feature type="region of interest" description="Disordered" evidence="4">
    <location>
        <begin position="328"/>
        <end position="367"/>
    </location>
</feature>
<evidence type="ECO:0000256" key="4">
    <source>
        <dbReference type="SAM" id="MobiDB-lite"/>
    </source>
</evidence>
<dbReference type="EMBL" id="BMVN01000120">
    <property type="protein sequence ID" value="GHA77125.1"/>
    <property type="molecule type" value="Genomic_DNA"/>
</dbReference>
<keyword evidence="7" id="KW-1185">Reference proteome</keyword>
<dbReference type="InterPro" id="IPR020449">
    <property type="entry name" value="Tscrpt_reg_AraC-type_HTH"/>
</dbReference>
<evidence type="ECO:0000313" key="6">
    <source>
        <dbReference type="EMBL" id="GHA77125.1"/>
    </source>
</evidence>
<evidence type="ECO:0000259" key="5">
    <source>
        <dbReference type="PROSITE" id="PS01124"/>
    </source>
</evidence>
<keyword evidence="2" id="KW-0238">DNA-binding</keyword>
<dbReference type="PANTHER" id="PTHR46796">
    <property type="entry name" value="HTH-TYPE TRANSCRIPTIONAL ACTIVATOR RHAS-RELATED"/>
    <property type="match status" value="1"/>
</dbReference>
<dbReference type="InterPro" id="IPR050204">
    <property type="entry name" value="AraC_XylS_family_regulators"/>
</dbReference>
<name>A0ABQ3DCQ0_9ACTN</name>
<organism evidence="6 7">
    <name type="scientific">Streptomyces canarius</name>
    <dbReference type="NCBI Taxonomy" id="285453"/>
    <lineage>
        <taxon>Bacteria</taxon>
        <taxon>Bacillati</taxon>
        <taxon>Actinomycetota</taxon>
        <taxon>Actinomycetes</taxon>
        <taxon>Kitasatosporales</taxon>
        <taxon>Streptomycetaceae</taxon>
        <taxon>Streptomyces</taxon>
    </lineage>
</organism>
<keyword evidence="1" id="KW-0805">Transcription regulation</keyword>
<evidence type="ECO:0000256" key="1">
    <source>
        <dbReference type="ARBA" id="ARBA00023015"/>
    </source>
</evidence>
<dbReference type="PANTHER" id="PTHR46796:SF6">
    <property type="entry name" value="ARAC SUBFAMILY"/>
    <property type="match status" value="1"/>
</dbReference>
<protein>
    <submittedName>
        <fullName evidence="6">AraC family transcriptional regulator</fullName>
    </submittedName>
</protein>
<dbReference type="PRINTS" id="PR00032">
    <property type="entry name" value="HTHARAC"/>
</dbReference>
<dbReference type="SMART" id="SM00342">
    <property type="entry name" value="HTH_ARAC"/>
    <property type="match status" value="1"/>
</dbReference>
<gene>
    <name evidence="6" type="ORF">GCM10010345_93620</name>
</gene>
<feature type="domain" description="HTH araC/xylS-type" evidence="5">
    <location>
        <begin position="225"/>
        <end position="326"/>
    </location>
</feature>
<dbReference type="Pfam" id="PF12833">
    <property type="entry name" value="HTH_18"/>
    <property type="match status" value="1"/>
</dbReference>
<dbReference type="Proteomes" id="UP000653644">
    <property type="component" value="Unassembled WGS sequence"/>
</dbReference>
<accession>A0ABQ3DCQ0</accession>
<dbReference type="PROSITE" id="PS01124">
    <property type="entry name" value="HTH_ARAC_FAMILY_2"/>
    <property type="match status" value="1"/>
</dbReference>
<dbReference type="InterPro" id="IPR009057">
    <property type="entry name" value="Homeodomain-like_sf"/>
</dbReference>
<evidence type="ECO:0000313" key="7">
    <source>
        <dbReference type="Proteomes" id="UP000653644"/>
    </source>
</evidence>
<proteinExistence type="predicted"/>
<keyword evidence="3" id="KW-0804">Transcription</keyword>
<dbReference type="Gene3D" id="1.10.10.60">
    <property type="entry name" value="Homeodomain-like"/>
    <property type="match status" value="1"/>
</dbReference>
<evidence type="ECO:0000256" key="3">
    <source>
        <dbReference type="ARBA" id="ARBA00023163"/>
    </source>
</evidence>
<sequence length="367" mass="40135">MSSDAITPGQSKKSITVHYTTDAVPEHRRAAYWSDALARTFAGAEASVPVGRCRGRIRTSRLGPVQVVTVEGGPVWIRRPAQPAESLQDGCLMVMSLLEGSAVVSQGYRETHVQPGETVFHDATHPMRIGFTGTFRAACLIFPRGLIGLTETHLKRVPATPISRCAPSASLLSPLLARLGDTVPKLPPGTSEVLVRHVVGLLSVLAEERLPEEAGLPQAAQDLLSRIKAYIDQRLGDPDLTPLSIAQTHHISTRYLHKLFEYEDTTASRWIQRRRLERCRRELARRGSAGMTISAVARQFGFSSAAHFSRTFRRMYGMSPAEWRDKALRDGEPTSSEGAATHRAGVEPRVAHPALFPARRTSGTVAA</sequence>
<comment type="caution">
    <text evidence="6">The sequence shown here is derived from an EMBL/GenBank/DDBJ whole genome shotgun (WGS) entry which is preliminary data.</text>
</comment>
<evidence type="ECO:0000256" key="2">
    <source>
        <dbReference type="ARBA" id="ARBA00023125"/>
    </source>
</evidence>
<dbReference type="SUPFAM" id="SSF46689">
    <property type="entry name" value="Homeodomain-like"/>
    <property type="match status" value="1"/>
</dbReference>
<dbReference type="InterPro" id="IPR018060">
    <property type="entry name" value="HTH_AraC"/>
</dbReference>
<reference evidence="7" key="1">
    <citation type="journal article" date="2019" name="Int. J. Syst. Evol. Microbiol.">
        <title>The Global Catalogue of Microorganisms (GCM) 10K type strain sequencing project: providing services to taxonomists for standard genome sequencing and annotation.</title>
        <authorList>
            <consortium name="The Broad Institute Genomics Platform"/>
            <consortium name="The Broad Institute Genome Sequencing Center for Infectious Disease"/>
            <person name="Wu L."/>
            <person name="Ma J."/>
        </authorList>
    </citation>
    <scope>NUCLEOTIDE SEQUENCE [LARGE SCALE GENOMIC DNA]</scope>
    <source>
        <strain evidence="7">JCM 4733</strain>
    </source>
</reference>
<dbReference type="InterPro" id="IPR035418">
    <property type="entry name" value="AraC-bd_2"/>
</dbReference>
<dbReference type="Pfam" id="PF14525">
    <property type="entry name" value="AraC_binding_2"/>
    <property type="match status" value="1"/>
</dbReference>